<evidence type="ECO:0000313" key="2">
    <source>
        <dbReference type="EMBL" id="GFR93699.1"/>
    </source>
</evidence>
<feature type="compositionally biased region" description="Polar residues" evidence="1">
    <location>
        <begin position="71"/>
        <end position="94"/>
    </location>
</feature>
<sequence>MTSLRNIPVSDSSVYREIYQRSQERPMLGNVTHTAEGEENSKWAFLKKLLEIEEAHDKRRRARERQERAIKQTTQNQNNAPQKVQAATNSIQADSSEKWLNGQVFTEKEPDGENAKLDQQYPSSDRLPPVFGNMTPNTSRFSPGHNHNHPLRASSKSSIENSLFATIDATIDSNNNRSDFSNCHEHVSLRDLESGSQKNVWDLPSRDRAPRDEHHTRLSPFQRMSSRLTSAPQKRRQLRLPPILLPRVYTVQPRPLKALEFPAPTTLPGPITEAQWEDLFDCRYIRHTTPRASLNL</sequence>
<keyword evidence="3" id="KW-1185">Reference proteome</keyword>
<protein>
    <submittedName>
        <fullName evidence="2">HSPB1-associated protein 1</fullName>
    </submittedName>
</protein>
<name>A0AAV4H807_9GAST</name>
<organism evidence="2 3">
    <name type="scientific">Elysia marginata</name>
    <dbReference type="NCBI Taxonomy" id="1093978"/>
    <lineage>
        <taxon>Eukaryota</taxon>
        <taxon>Metazoa</taxon>
        <taxon>Spiralia</taxon>
        <taxon>Lophotrochozoa</taxon>
        <taxon>Mollusca</taxon>
        <taxon>Gastropoda</taxon>
        <taxon>Heterobranchia</taxon>
        <taxon>Euthyneura</taxon>
        <taxon>Panpulmonata</taxon>
        <taxon>Sacoglossa</taxon>
        <taxon>Placobranchoidea</taxon>
        <taxon>Plakobranchidae</taxon>
        <taxon>Elysia</taxon>
    </lineage>
</organism>
<evidence type="ECO:0000256" key="1">
    <source>
        <dbReference type="SAM" id="MobiDB-lite"/>
    </source>
</evidence>
<proteinExistence type="predicted"/>
<feature type="region of interest" description="Disordered" evidence="1">
    <location>
        <begin position="57"/>
        <end position="97"/>
    </location>
</feature>
<comment type="caution">
    <text evidence="2">The sequence shown here is derived from an EMBL/GenBank/DDBJ whole genome shotgun (WGS) entry which is preliminary data.</text>
</comment>
<reference evidence="2 3" key="1">
    <citation type="journal article" date="2021" name="Elife">
        <title>Chloroplast acquisition without the gene transfer in kleptoplastic sea slugs, Plakobranchus ocellatus.</title>
        <authorList>
            <person name="Maeda T."/>
            <person name="Takahashi S."/>
            <person name="Yoshida T."/>
            <person name="Shimamura S."/>
            <person name="Takaki Y."/>
            <person name="Nagai Y."/>
            <person name="Toyoda A."/>
            <person name="Suzuki Y."/>
            <person name="Arimoto A."/>
            <person name="Ishii H."/>
            <person name="Satoh N."/>
            <person name="Nishiyama T."/>
            <person name="Hasebe M."/>
            <person name="Maruyama T."/>
            <person name="Minagawa J."/>
            <person name="Obokata J."/>
            <person name="Shigenobu S."/>
        </authorList>
    </citation>
    <scope>NUCLEOTIDE SEQUENCE [LARGE SCALE GENOMIC DNA]</scope>
</reference>
<feature type="compositionally biased region" description="Polar residues" evidence="1">
    <location>
        <begin position="222"/>
        <end position="231"/>
    </location>
</feature>
<gene>
    <name evidence="2" type="ORF">ElyMa_002649600</name>
</gene>
<accession>A0AAV4H807</accession>
<dbReference type="Proteomes" id="UP000762676">
    <property type="component" value="Unassembled WGS sequence"/>
</dbReference>
<dbReference type="AlphaFoldDB" id="A0AAV4H807"/>
<evidence type="ECO:0000313" key="3">
    <source>
        <dbReference type="Proteomes" id="UP000762676"/>
    </source>
</evidence>
<dbReference type="EMBL" id="BMAT01005469">
    <property type="protein sequence ID" value="GFR93699.1"/>
    <property type="molecule type" value="Genomic_DNA"/>
</dbReference>
<feature type="region of interest" description="Disordered" evidence="1">
    <location>
        <begin position="194"/>
        <end position="234"/>
    </location>
</feature>
<feature type="compositionally biased region" description="Basic and acidic residues" evidence="1">
    <location>
        <begin position="204"/>
        <end position="216"/>
    </location>
</feature>